<comment type="caution">
    <text evidence="3">The sequence shown here is derived from an EMBL/GenBank/DDBJ whole genome shotgun (WGS) entry which is preliminary data.</text>
</comment>
<dbReference type="GO" id="GO:0005829">
    <property type="term" value="C:cytosol"/>
    <property type="evidence" value="ECO:0007669"/>
    <property type="project" value="TreeGrafter"/>
</dbReference>
<gene>
    <name evidence="3" type="ORF">OBE_11312</name>
</gene>
<dbReference type="EMBL" id="AJWZ01007781">
    <property type="protein sequence ID" value="EKC55947.1"/>
    <property type="molecule type" value="Genomic_DNA"/>
</dbReference>
<dbReference type="GO" id="GO:0003743">
    <property type="term" value="F:translation initiation factor activity"/>
    <property type="evidence" value="ECO:0007669"/>
    <property type="project" value="UniProtKB-KW"/>
</dbReference>
<proteinExistence type="predicted"/>
<protein>
    <submittedName>
        <fullName evidence="3">Translation initiation factor IF-2</fullName>
    </submittedName>
</protein>
<dbReference type="InterPro" id="IPR009000">
    <property type="entry name" value="Transl_B-barrel_sf"/>
</dbReference>
<dbReference type="AlphaFoldDB" id="K1S5F7"/>
<dbReference type="InterPro" id="IPR015760">
    <property type="entry name" value="TIF_IF2"/>
</dbReference>
<organism evidence="3">
    <name type="scientific">human gut metagenome</name>
    <dbReference type="NCBI Taxonomy" id="408170"/>
    <lineage>
        <taxon>unclassified sequences</taxon>
        <taxon>metagenomes</taxon>
        <taxon>organismal metagenomes</taxon>
    </lineage>
</organism>
<accession>K1S5F7</accession>
<reference evidence="3" key="1">
    <citation type="journal article" date="2013" name="Environ. Microbiol.">
        <title>Microbiota from the distal guts of lean and obese adolescents exhibit partial functional redundancy besides clear differences in community structure.</title>
        <authorList>
            <person name="Ferrer M."/>
            <person name="Ruiz A."/>
            <person name="Lanza F."/>
            <person name="Haange S.B."/>
            <person name="Oberbach A."/>
            <person name="Till H."/>
            <person name="Bargiela R."/>
            <person name="Campoy C."/>
            <person name="Segura M.T."/>
            <person name="Richter M."/>
            <person name="von Bergen M."/>
            <person name="Seifert J."/>
            <person name="Suarez A."/>
        </authorList>
    </citation>
    <scope>NUCLEOTIDE SEQUENCE</scope>
</reference>
<keyword evidence="3" id="KW-0396">Initiation factor</keyword>
<keyword evidence="2" id="KW-0342">GTP-binding</keyword>
<evidence type="ECO:0000313" key="3">
    <source>
        <dbReference type="EMBL" id="EKC55947.1"/>
    </source>
</evidence>
<dbReference type="FunFam" id="2.40.30.10:FF:000008">
    <property type="entry name" value="Translation initiation factor IF-2"/>
    <property type="match status" value="1"/>
</dbReference>
<keyword evidence="1" id="KW-0547">Nucleotide-binding</keyword>
<keyword evidence="3" id="KW-0648">Protein biosynthesis</keyword>
<dbReference type="PANTHER" id="PTHR43381">
    <property type="entry name" value="TRANSLATION INITIATION FACTOR IF-2-RELATED"/>
    <property type="match status" value="1"/>
</dbReference>
<evidence type="ECO:0000256" key="2">
    <source>
        <dbReference type="ARBA" id="ARBA00023134"/>
    </source>
</evidence>
<dbReference type="CDD" id="cd03692">
    <property type="entry name" value="mtIF2_IVc"/>
    <property type="match status" value="1"/>
</dbReference>
<evidence type="ECO:0000256" key="1">
    <source>
        <dbReference type="ARBA" id="ARBA00022741"/>
    </source>
</evidence>
<feature type="non-terminal residue" evidence="3">
    <location>
        <position position="1"/>
    </location>
</feature>
<sequence length="119" mass="13320">RVIYDAIEEIETAMKGMLAPKYREVDTGRVEVRQVMKLSSVGVVAGSYVLDGKVQRNGEVRVVRDGIIVAVDKIAGLRRFKDDVKEVAAGYECGITLEKFTDIKDGDIFEAFVTEEYRD</sequence>
<dbReference type="PANTHER" id="PTHR43381:SF5">
    <property type="entry name" value="TR-TYPE G DOMAIN-CONTAINING PROTEIN"/>
    <property type="match status" value="1"/>
</dbReference>
<dbReference type="Gene3D" id="2.40.30.10">
    <property type="entry name" value="Translation factors"/>
    <property type="match status" value="1"/>
</dbReference>
<dbReference type="GO" id="GO:0005525">
    <property type="term" value="F:GTP binding"/>
    <property type="evidence" value="ECO:0007669"/>
    <property type="project" value="UniProtKB-KW"/>
</dbReference>
<name>K1S5F7_9ZZZZ</name>
<dbReference type="SUPFAM" id="SSF50447">
    <property type="entry name" value="Translation proteins"/>
    <property type="match status" value="1"/>
</dbReference>